<keyword evidence="2" id="KW-0804">Transcription</keyword>
<dbReference type="PANTHER" id="PTHR35807:SF1">
    <property type="entry name" value="TRANSCRIPTIONAL REGULATOR REDD"/>
    <property type="match status" value="1"/>
</dbReference>
<dbReference type="EMBL" id="CP124545">
    <property type="protein sequence ID" value="WMN01742.1"/>
    <property type="molecule type" value="Genomic_DNA"/>
</dbReference>
<dbReference type="Proteomes" id="UP001230933">
    <property type="component" value="Chromosome"/>
</dbReference>
<dbReference type="InterPro" id="IPR059106">
    <property type="entry name" value="WHD_MalT"/>
</dbReference>
<dbReference type="InterPro" id="IPR011990">
    <property type="entry name" value="TPR-like_helical_dom_sf"/>
</dbReference>
<dbReference type="PANTHER" id="PTHR35807">
    <property type="entry name" value="TRANSCRIPTIONAL REGULATOR REDD-RELATED"/>
    <property type="match status" value="1"/>
</dbReference>
<name>A0AAX3ZZQ9_RHOER</name>
<dbReference type="Pfam" id="PF25873">
    <property type="entry name" value="WHD_MalT"/>
    <property type="match status" value="1"/>
</dbReference>
<proteinExistence type="predicted"/>
<evidence type="ECO:0000256" key="2">
    <source>
        <dbReference type="ARBA" id="ARBA00023163"/>
    </source>
</evidence>
<dbReference type="InterPro" id="IPR051677">
    <property type="entry name" value="AfsR-DnrI-RedD_regulator"/>
</dbReference>
<dbReference type="InterPro" id="IPR036388">
    <property type="entry name" value="WH-like_DNA-bd_sf"/>
</dbReference>
<evidence type="ECO:0000256" key="1">
    <source>
        <dbReference type="ARBA" id="ARBA00023015"/>
    </source>
</evidence>
<sequence>MFTLRQDYRIVWVLGSAGSGKTTAVVDAVTALASNTAWLTLDSTETAPGRLLVHIEDALAHIAPTMMRAATAALAAKVPHAEAAADLADALAGTPLTLVLDEVEHVADAPAALDALSTFLRCLPATVKVVLISRRTVTLRLGSAVGVGGIGVLTEHELAFSTDEATLVLSSLGHADTVAQDAVEATGGWVAGILFEAWRSPDHTFGGGGETDALNTYLATEIMGDLSDAERWFLMGTSILHSVTSDDAKALGHTNAGQIMSLLAQRHIPVWFSADHREMRAHPRFREFLRSGLNAYDGSVVRKLHQAYGRLLAEQGNHEDAVWSFLSADDTSAAAAAGEKAIHSILRRGDFAIADQWLHRFDIETVHASEVLTRAQLTAALDRESWAEGATIADRLLSMQKEAAAGRRLDPALAGMIGTCFIHVGRLEDVVAITDNARSGDATETWRFALGVDMDDQPNHYRDRPGDHGDVVDGLLHRIDLMHGRFDRVLTHTPAPWAASRSSRIAALRATGRLVEARELLDEASVHRNSPALARIRIELAVDCGRTRELSELLQHSRAIAIRSSPFCVMLHELQEAMVALRVTHDFDDAHSALDRVESDPTARRRVRILEQLDMWRGLLALFRSDLDTAHAHLASAIATMQRWDRQFFLPTAFVYLSETRWRLGQENLADQAADCALAAAATQGSDHLLLQALHEFPSVVSRRLDSEPETDTAWHLLGRSVLTDRGAPQPTPARNRVALASRSVAPPVRMTEFGHSSILAGGLNTAPRLTKSVELLALLVANGGTAKKTTLMEGLFDGRSDESAKSYLRQTINRLREAFPEHSVVDADRTHVHWIGGYLSSESVEFEHAVRQSMRLQGTARFDAATRALAIVDNGEYLDGFDSTFTVNRRRDLREMATDTRYDAAVTAYSLGHLESAANYARDVLADDPYRESTWRLSMKVAAAMGHDDRVINAFRRCQDKLAELQTSPAQSTRRLLDQLRR</sequence>
<dbReference type="GO" id="GO:0006355">
    <property type="term" value="P:regulation of DNA-templated transcription"/>
    <property type="evidence" value="ECO:0007669"/>
    <property type="project" value="TreeGrafter"/>
</dbReference>
<accession>A0AAX3ZZQ9</accession>
<evidence type="ECO:0000259" key="3">
    <source>
        <dbReference type="SMART" id="SM01043"/>
    </source>
</evidence>
<dbReference type="Gene3D" id="1.10.10.10">
    <property type="entry name" value="Winged helix-like DNA-binding domain superfamily/Winged helix DNA-binding domain"/>
    <property type="match status" value="1"/>
</dbReference>
<dbReference type="InterPro" id="IPR005158">
    <property type="entry name" value="BTAD"/>
</dbReference>
<gene>
    <name evidence="4" type="ORF">QIE55_31040</name>
</gene>
<dbReference type="SMART" id="SM01043">
    <property type="entry name" value="BTAD"/>
    <property type="match status" value="1"/>
</dbReference>
<dbReference type="InterPro" id="IPR027417">
    <property type="entry name" value="P-loop_NTPase"/>
</dbReference>
<evidence type="ECO:0000313" key="4">
    <source>
        <dbReference type="EMBL" id="WMN01742.1"/>
    </source>
</evidence>
<protein>
    <submittedName>
        <fullName evidence="4">BTAD domain-containing putative transcriptional regulator</fullName>
    </submittedName>
</protein>
<keyword evidence="1" id="KW-0805">Transcription regulation</keyword>
<evidence type="ECO:0000313" key="5">
    <source>
        <dbReference type="Proteomes" id="UP001230933"/>
    </source>
</evidence>
<dbReference type="Pfam" id="PF03704">
    <property type="entry name" value="BTAD"/>
    <property type="match status" value="1"/>
</dbReference>
<reference evidence="4" key="1">
    <citation type="submission" date="2023-08" db="EMBL/GenBank/DDBJ databases">
        <title>Isolation and Characterization of Rhodococcus erythropolis MGMM8.</title>
        <authorList>
            <person name="Diabankana R.G.C."/>
            <person name="Afordoanyi D.M."/>
            <person name="Validov S.Z."/>
        </authorList>
    </citation>
    <scope>NUCLEOTIDE SEQUENCE</scope>
    <source>
        <strain evidence="4">MGMM8</strain>
    </source>
</reference>
<dbReference type="GO" id="GO:0003677">
    <property type="term" value="F:DNA binding"/>
    <property type="evidence" value="ECO:0007669"/>
    <property type="project" value="TreeGrafter"/>
</dbReference>
<dbReference type="Gene3D" id="1.25.40.10">
    <property type="entry name" value="Tetratricopeptide repeat domain"/>
    <property type="match status" value="1"/>
</dbReference>
<organism evidence="4 5">
    <name type="scientific">Rhodococcus erythropolis</name>
    <name type="common">Arthrobacter picolinophilus</name>
    <dbReference type="NCBI Taxonomy" id="1833"/>
    <lineage>
        <taxon>Bacteria</taxon>
        <taxon>Bacillati</taxon>
        <taxon>Actinomycetota</taxon>
        <taxon>Actinomycetes</taxon>
        <taxon>Mycobacteriales</taxon>
        <taxon>Nocardiaceae</taxon>
        <taxon>Rhodococcus</taxon>
        <taxon>Rhodococcus erythropolis group</taxon>
    </lineage>
</organism>
<dbReference type="SUPFAM" id="SSF48452">
    <property type="entry name" value="TPR-like"/>
    <property type="match status" value="1"/>
</dbReference>
<dbReference type="AlphaFoldDB" id="A0AAX3ZZQ9"/>
<dbReference type="SUPFAM" id="SSF52540">
    <property type="entry name" value="P-loop containing nucleoside triphosphate hydrolases"/>
    <property type="match status" value="1"/>
</dbReference>
<dbReference type="Gene3D" id="3.40.50.300">
    <property type="entry name" value="P-loop containing nucleotide triphosphate hydrolases"/>
    <property type="match status" value="1"/>
</dbReference>
<feature type="domain" description="Bacterial transcriptional activator" evidence="3">
    <location>
        <begin position="844"/>
        <end position="982"/>
    </location>
</feature>